<evidence type="ECO:0000313" key="1">
    <source>
        <dbReference type="EMBL" id="QEG02535.1"/>
    </source>
</evidence>
<organism evidence="1 2">
    <name type="scientific">Stieleria maiorica</name>
    <dbReference type="NCBI Taxonomy" id="2795974"/>
    <lineage>
        <taxon>Bacteria</taxon>
        <taxon>Pseudomonadati</taxon>
        <taxon>Planctomycetota</taxon>
        <taxon>Planctomycetia</taxon>
        <taxon>Pirellulales</taxon>
        <taxon>Pirellulaceae</taxon>
        <taxon>Stieleria</taxon>
    </lineage>
</organism>
<gene>
    <name evidence="1" type="ORF">Mal15_66560</name>
</gene>
<dbReference type="KEGG" id="smam:Mal15_66560"/>
<keyword evidence="2" id="KW-1185">Reference proteome</keyword>
<reference evidence="1 2" key="1">
    <citation type="submission" date="2019-02" db="EMBL/GenBank/DDBJ databases">
        <title>Planctomycetal bacteria perform biofilm scaping via a novel small molecule.</title>
        <authorList>
            <person name="Jeske O."/>
            <person name="Boedeker C."/>
            <person name="Wiegand S."/>
            <person name="Breitling P."/>
            <person name="Kallscheuer N."/>
            <person name="Jogler M."/>
            <person name="Rohde M."/>
            <person name="Petersen J."/>
            <person name="Medema M.H."/>
            <person name="Surup F."/>
            <person name="Jogler C."/>
        </authorList>
    </citation>
    <scope>NUCLEOTIDE SEQUENCE [LARGE SCALE GENOMIC DNA]</scope>
    <source>
        <strain evidence="1 2">Mal15</strain>
    </source>
</reference>
<dbReference type="EMBL" id="CP036264">
    <property type="protein sequence ID" value="QEG02535.1"/>
    <property type="molecule type" value="Genomic_DNA"/>
</dbReference>
<proteinExistence type="predicted"/>
<protein>
    <submittedName>
        <fullName evidence="1">Uncharacterized protein</fullName>
    </submittedName>
</protein>
<sequence length="60" mass="6850">MGPEKWWAFDGGQLRSAAPAWDCGGNDLTGWEWRKTDHGWQSVPTDASERIRVRTISDIF</sequence>
<dbReference type="Proteomes" id="UP000321353">
    <property type="component" value="Chromosome"/>
</dbReference>
<evidence type="ECO:0000313" key="2">
    <source>
        <dbReference type="Proteomes" id="UP000321353"/>
    </source>
</evidence>
<accession>A0A5B9MRL5</accession>
<name>A0A5B9MRL5_9BACT</name>
<dbReference type="AlphaFoldDB" id="A0A5B9MRL5"/>